<dbReference type="Pfam" id="PF17267">
    <property type="entry name" value="DUF5333"/>
    <property type="match status" value="1"/>
</dbReference>
<comment type="caution">
    <text evidence="1">The sequence shown here is derived from an EMBL/GenBank/DDBJ whole genome shotgun (WGS) entry which is preliminary data.</text>
</comment>
<name>A0A8J6Z6H7_9RHOB</name>
<dbReference type="EMBL" id="JACVXA010000031">
    <property type="protein sequence ID" value="MBE3638724.1"/>
    <property type="molecule type" value="Genomic_DNA"/>
</dbReference>
<evidence type="ECO:0008006" key="3">
    <source>
        <dbReference type="Google" id="ProtNLM"/>
    </source>
</evidence>
<proteinExistence type="predicted"/>
<dbReference type="Proteomes" id="UP000609121">
    <property type="component" value="Unassembled WGS sequence"/>
</dbReference>
<dbReference type="PROSITE" id="PS51257">
    <property type="entry name" value="PROKAR_LIPOPROTEIN"/>
    <property type="match status" value="1"/>
</dbReference>
<evidence type="ECO:0000313" key="2">
    <source>
        <dbReference type="Proteomes" id="UP000609121"/>
    </source>
</evidence>
<keyword evidence="2" id="KW-1185">Reference proteome</keyword>
<evidence type="ECO:0000313" key="1">
    <source>
        <dbReference type="EMBL" id="MBE3638724.1"/>
    </source>
</evidence>
<gene>
    <name evidence="1" type="ORF">ICN82_10955</name>
</gene>
<accession>A0A8J6Z6H7</accession>
<sequence>MSRMARLLVPVLPVAALAGLASCMVATPLVAPVMQRVLVDVATAQFVGDNCPSMGFDAARAKTYIANAYKNLVAEGADPETLETGTESFEQGPLQAQVAERLEEGGVNPENPQPANVCAFGAAEQDTGSILGRVLK</sequence>
<reference evidence="1" key="1">
    <citation type="submission" date="2020-09" db="EMBL/GenBank/DDBJ databases">
        <title>A novel bacterium of genus Mangrovicoccus, isolated from South China Sea.</title>
        <authorList>
            <person name="Huang H."/>
            <person name="Mo K."/>
            <person name="Hu Y."/>
        </authorList>
    </citation>
    <scope>NUCLEOTIDE SEQUENCE</scope>
    <source>
        <strain evidence="1">HB182678</strain>
    </source>
</reference>
<dbReference type="AlphaFoldDB" id="A0A8J6Z6H7"/>
<protein>
    <recommendedName>
        <fullName evidence="3">Lipoprotein</fullName>
    </recommendedName>
</protein>
<dbReference type="InterPro" id="IPR020349">
    <property type="entry name" value="Uncharacterised_14.7kDa"/>
</dbReference>
<organism evidence="1 2">
    <name type="scientific">Mangrovicoccus algicola</name>
    <dbReference type="NCBI Taxonomy" id="2771008"/>
    <lineage>
        <taxon>Bacteria</taxon>
        <taxon>Pseudomonadati</taxon>
        <taxon>Pseudomonadota</taxon>
        <taxon>Alphaproteobacteria</taxon>
        <taxon>Rhodobacterales</taxon>
        <taxon>Paracoccaceae</taxon>
        <taxon>Mangrovicoccus</taxon>
    </lineage>
</organism>